<name>A0A0M3QFH9_9BACT</name>
<keyword evidence="2" id="KW-1003">Cell membrane</keyword>
<dbReference type="InterPro" id="IPR001279">
    <property type="entry name" value="Metallo-B-lactamas"/>
</dbReference>
<dbReference type="InterPro" id="IPR052159">
    <property type="entry name" value="Competence_DNA_uptake"/>
</dbReference>
<dbReference type="KEGG" id="des:DSOUD_1480"/>
<feature type="transmembrane region" description="Helical" evidence="6">
    <location>
        <begin position="306"/>
        <end position="323"/>
    </location>
</feature>
<evidence type="ECO:0000313" key="9">
    <source>
        <dbReference type="Proteomes" id="UP000057158"/>
    </source>
</evidence>
<dbReference type="PANTHER" id="PTHR30619">
    <property type="entry name" value="DNA INTERNALIZATION/COMPETENCE PROTEIN COMEC/REC2"/>
    <property type="match status" value="1"/>
</dbReference>
<accession>A0A0M3QFH9</accession>
<dbReference type="InterPro" id="IPR004797">
    <property type="entry name" value="Competence_ComEC/Rec2"/>
</dbReference>
<dbReference type="GO" id="GO:0030420">
    <property type="term" value="P:establishment of competence for transformation"/>
    <property type="evidence" value="ECO:0007669"/>
    <property type="project" value="InterPro"/>
</dbReference>
<evidence type="ECO:0000256" key="5">
    <source>
        <dbReference type="ARBA" id="ARBA00023136"/>
    </source>
</evidence>
<proteinExistence type="predicted"/>
<evidence type="ECO:0000256" key="1">
    <source>
        <dbReference type="ARBA" id="ARBA00004651"/>
    </source>
</evidence>
<comment type="subcellular location">
    <subcellularLocation>
        <location evidence="1">Cell membrane</location>
        <topology evidence="1">Multi-pass membrane protein</topology>
    </subcellularLocation>
</comment>
<evidence type="ECO:0000259" key="7">
    <source>
        <dbReference type="SMART" id="SM00849"/>
    </source>
</evidence>
<feature type="transmembrane region" description="Helical" evidence="6">
    <location>
        <begin position="244"/>
        <end position="264"/>
    </location>
</feature>
<dbReference type="AlphaFoldDB" id="A0A0M3QFH9"/>
<feature type="transmembrane region" description="Helical" evidence="6">
    <location>
        <begin position="20"/>
        <end position="38"/>
    </location>
</feature>
<dbReference type="InterPro" id="IPR036866">
    <property type="entry name" value="RibonucZ/Hydroxyglut_hydro"/>
</dbReference>
<dbReference type="Pfam" id="PF00753">
    <property type="entry name" value="Lactamase_B"/>
    <property type="match status" value="1"/>
</dbReference>
<gene>
    <name evidence="8" type="ORF">DSOUD_1480</name>
</gene>
<dbReference type="Pfam" id="PF13567">
    <property type="entry name" value="DUF4131"/>
    <property type="match status" value="1"/>
</dbReference>
<dbReference type="Pfam" id="PF03772">
    <property type="entry name" value="Competence"/>
    <property type="match status" value="1"/>
</dbReference>
<keyword evidence="3 6" id="KW-0812">Transmembrane</keyword>
<feature type="domain" description="Metallo-beta-lactamase" evidence="7">
    <location>
        <begin position="538"/>
        <end position="735"/>
    </location>
</feature>
<dbReference type="GO" id="GO:0005886">
    <property type="term" value="C:plasma membrane"/>
    <property type="evidence" value="ECO:0007669"/>
    <property type="project" value="UniProtKB-SubCell"/>
</dbReference>
<evidence type="ECO:0000313" key="8">
    <source>
        <dbReference type="EMBL" id="ALC16259.1"/>
    </source>
</evidence>
<keyword evidence="9" id="KW-1185">Reference proteome</keyword>
<dbReference type="InterPro" id="IPR004477">
    <property type="entry name" value="ComEC_N"/>
</dbReference>
<dbReference type="Proteomes" id="UP000057158">
    <property type="component" value="Chromosome"/>
</dbReference>
<feature type="transmembrane region" description="Helical" evidence="6">
    <location>
        <begin position="383"/>
        <end position="406"/>
    </location>
</feature>
<feature type="transmembrane region" description="Helical" evidence="6">
    <location>
        <begin position="449"/>
        <end position="473"/>
    </location>
</feature>
<evidence type="ECO:0000256" key="3">
    <source>
        <dbReference type="ARBA" id="ARBA00022692"/>
    </source>
</evidence>
<dbReference type="InterPro" id="IPR035681">
    <property type="entry name" value="ComA-like_MBL"/>
</dbReference>
<dbReference type="CDD" id="cd07731">
    <property type="entry name" value="ComA-like_MBL-fold"/>
    <property type="match status" value="1"/>
</dbReference>
<dbReference type="STRING" id="1603606.DSOUD_1480"/>
<dbReference type="Gene3D" id="3.60.15.10">
    <property type="entry name" value="Ribonuclease Z/Hydroxyacylglutathione hydrolase-like"/>
    <property type="match status" value="1"/>
</dbReference>
<dbReference type="InterPro" id="IPR025405">
    <property type="entry name" value="DUF4131"/>
</dbReference>
<evidence type="ECO:0000256" key="6">
    <source>
        <dbReference type="SAM" id="Phobius"/>
    </source>
</evidence>
<dbReference type="SMART" id="SM00849">
    <property type="entry name" value="Lactamase_B"/>
    <property type="match status" value="1"/>
</dbReference>
<dbReference type="OrthoDB" id="9790149at2"/>
<dbReference type="PATRIC" id="fig|1603606.3.peg.1613"/>
<evidence type="ECO:0000256" key="2">
    <source>
        <dbReference type="ARBA" id="ARBA00022475"/>
    </source>
</evidence>
<feature type="transmembrane region" description="Helical" evidence="6">
    <location>
        <begin position="505"/>
        <end position="525"/>
    </location>
</feature>
<feature type="transmembrane region" description="Helical" evidence="6">
    <location>
        <begin position="418"/>
        <end position="442"/>
    </location>
</feature>
<feature type="transmembrane region" description="Helical" evidence="6">
    <location>
        <begin position="276"/>
        <end position="300"/>
    </location>
</feature>
<dbReference type="PANTHER" id="PTHR30619:SF1">
    <property type="entry name" value="RECOMBINATION PROTEIN 2"/>
    <property type="match status" value="1"/>
</dbReference>
<dbReference type="RefSeq" id="WP_053550389.1">
    <property type="nucleotide sequence ID" value="NZ_CP010802.1"/>
</dbReference>
<dbReference type="EMBL" id="CP010802">
    <property type="protein sequence ID" value="ALC16259.1"/>
    <property type="molecule type" value="Genomic_DNA"/>
</dbReference>
<feature type="transmembrane region" description="Helical" evidence="6">
    <location>
        <begin position="479"/>
        <end position="498"/>
    </location>
</feature>
<dbReference type="NCBIfam" id="TIGR00361">
    <property type="entry name" value="ComEC_Rec2"/>
    <property type="match status" value="1"/>
</dbReference>
<keyword evidence="5 6" id="KW-0472">Membrane</keyword>
<dbReference type="NCBIfam" id="TIGR00360">
    <property type="entry name" value="ComEC_N-term"/>
    <property type="match status" value="1"/>
</dbReference>
<keyword evidence="4 6" id="KW-1133">Transmembrane helix</keyword>
<protein>
    <submittedName>
        <fullName evidence="8">Competence protein ComEC</fullName>
    </submittedName>
</protein>
<organism evidence="8 9">
    <name type="scientific">Desulfuromonas soudanensis</name>
    <dbReference type="NCBI Taxonomy" id="1603606"/>
    <lineage>
        <taxon>Bacteria</taxon>
        <taxon>Pseudomonadati</taxon>
        <taxon>Thermodesulfobacteriota</taxon>
        <taxon>Desulfuromonadia</taxon>
        <taxon>Desulfuromonadales</taxon>
        <taxon>Desulfuromonadaceae</taxon>
        <taxon>Desulfuromonas</taxon>
    </lineage>
</organism>
<dbReference type="SUPFAM" id="SSF56281">
    <property type="entry name" value="Metallo-hydrolase/oxidoreductase"/>
    <property type="match status" value="1"/>
</dbReference>
<reference evidence="8 9" key="1">
    <citation type="submission" date="2015-07" db="EMBL/GenBank/DDBJ databases">
        <title>Isolation and Genomic Characterization of a Novel Halophilic Metal-Reducing Deltaproteobacterium from the Deep Subsurface.</title>
        <authorList>
            <person name="Badalamenti J.P."/>
            <person name="Summers Z.M."/>
            <person name="Gralnick J.A."/>
            <person name="Bond D.R."/>
        </authorList>
    </citation>
    <scope>NUCLEOTIDE SEQUENCE [LARGE SCALE GENOMIC DNA]</scope>
    <source>
        <strain evidence="8 9">WTL</strain>
    </source>
</reference>
<evidence type="ECO:0000256" key="4">
    <source>
        <dbReference type="ARBA" id="ARBA00022989"/>
    </source>
</evidence>
<sequence length="788" mass="85685">MALASYLFSYAAGLGAAPFLGPWPFLVPAALTLAGGWLGLRRHSWSRFLLWGLFFLCGWAQYHQHLDFPRDNSHIGAFAGNTPLIVEGTVLESSFRPGTGAVLDIETRTVANDGVAAAVHGRLRLYLREGTPEVAAGDRIRFRTRLRRPRLFGTPGEFDYPRFLANRKIFVTASLENAAEIVPLGRATLNGPQTAASRLRGRIGRTIDAGVADAALAPLVKALVIGDKGGVAVDQRQLLAEGGVSHLFAISGLHLGLIAFFLYSALRFAYCRSTTLLLLAPPGRFLPALLIPLLYGYLLLTGNALPTRRAFLIALALAALLLWRRNTPPLKLLVSAAFLLLLFEPLALFEPAFQLSFAGVLGILVLVPRWSRPLSTLPKGPRWMAGVFLSTLAATLTTAPLVLLHFHLLAPAGLLTNLAAIPLIGFGAVPLGLGGILLVPWWPSGAEALFHLCAWVIEGVLNLLRHVVALPLLGGWRLYPNPTEITGLFVILLAVLLQGTSLRQFLLRATLAAAGWCALILPSPLPGHLGITALSVGQGESLLVTCASGEAYLIDGGGLYSETFDVGERLIAPALGRLGIRSLTGVVLTHDHPDHRQGLLYILEHFKVGTFWSSTPVHQLHESLRNTLAERRIPVVVLPSGWFPVTENRRHELAFFAPRRGRDGGNDGSLVVYVRQDGAGALLTGDLEEEGVRELVGAMPERPVSLLKLPHHGSRRSKPELLLDRFRPKQVFASLGAGNPYGFPHPEVLSSLHDRGLHLFRTDLDGTLRFVPRDEDWRTKQWLSGLFR</sequence>
<feature type="transmembrane region" description="Helical" evidence="6">
    <location>
        <begin position="355"/>
        <end position="371"/>
    </location>
</feature>